<organism evidence="19 20">
    <name type="scientific">Homarus americanus</name>
    <name type="common">American lobster</name>
    <dbReference type="NCBI Taxonomy" id="6706"/>
    <lineage>
        <taxon>Eukaryota</taxon>
        <taxon>Metazoa</taxon>
        <taxon>Ecdysozoa</taxon>
        <taxon>Arthropoda</taxon>
        <taxon>Crustacea</taxon>
        <taxon>Multicrustacea</taxon>
        <taxon>Malacostraca</taxon>
        <taxon>Eumalacostraca</taxon>
        <taxon>Eucarida</taxon>
        <taxon>Decapoda</taxon>
        <taxon>Pleocyemata</taxon>
        <taxon>Astacidea</taxon>
        <taxon>Nephropoidea</taxon>
        <taxon>Nephropidae</taxon>
        <taxon>Homarus</taxon>
    </lineage>
</organism>
<evidence type="ECO:0000313" key="20">
    <source>
        <dbReference type="Proteomes" id="UP000747542"/>
    </source>
</evidence>
<dbReference type="InterPro" id="IPR015421">
    <property type="entry name" value="PyrdxlP-dep_Trfase_major"/>
</dbReference>
<evidence type="ECO:0000256" key="12">
    <source>
        <dbReference type="ARBA" id="ARBA00023266"/>
    </source>
</evidence>
<dbReference type="Proteomes" id="UP000747542">
    <property type="component" value="Unassembled WGS sequence"/>
</dbReference>
<evidence type="ECO:0000256" key="8">
    <source>
        <dbReference type="ARBA" id="ARBA00022679"/>
    </source>
</evidence>
<evidence type="ECO:0000256" key="6">
    <source>
        <dbReference type="ARBA" id="ARBA00021963"/>
    </source>
</evidence>
<dbReference type="UniPathway" id="UPA00906">
    <property type="reaction ID" value="UER00898"/>
</dbReference>
<comment type="function">
    <text evidence="2">Converts O-phosphoseryl-tRNA(Sec) to selenocysteinyl-tRNA(Sec) required for selenoprotein biosynthesis.</text>
</comment>
<proteinExistence type="inferred from homology"/>
<evidence type="ECO:0000256" key="3">
    <source>
        <dbReference type="ARBA" id="ARBA00004822"/>
    </source>
</evidence>
<comment type="catalytic activity">
    <reaction evidence="17">
        <text>O-phospho-L-seryl-tRNA(Sec) + selenophosphate + H2O = L-selenocysteinyl-tRNA(Sec) + 2 phosphate</text>
        <dbReference type="Rhea" id="RHEA:25041"/>
        <dbReference type="Rhea" id="RHEA-COMP:9743"/>
        <dbReference type="Rhea" id="RHEA-COMP:9947"/>
        <dbReference type="ChEBI" id="CHEBI:15377"/>
        <dbReference type="ChEBI" id="CHEBI:16144"/>
        <dbReference type="ChEBI" id="CHEBI:43474"/>
        <dbReference type="ChEBI" id="CHEBI:78551"/>
        <dbReference type="ChEBI" id="CHEBI:78573"/>
        <dbReference type="EC" id="2.9.1.2"/>
    </reaction>
</comment>
<evidence type="ECO:0000256" key="10">
    <source>
        <dbReference type="ARBA" id="ARBA00022898"/>
    </source>
</evidence>
<evidence type="ECO:0000256" key="18">
    <source>
        <dbReference type="SAM" id="MobiDB-lite"/>
    </source>
</evidence>
<keyword evidence="8 19" id="KW-0808">Transferase</keyword>
<evidence type="ECO:0000256" key="4">
    <source>
        <dbReference type="ARBA" id="ARBA00007037"/>
    </source>
</evidence>
<dbReference type="InterPro" id="IPR019872">
    <property type="entry name" value="Sec-tRNA_Se_transferase"/>
</dbReference>
<evidence type="ECO:0000256" key="11">
    <source>
        <dbReference type="ARBA" id="ARBA00022917"/>
    </source>
</evidence>
<evidence type="ECO:0000313" key="19">
    <source>
        <dbReference type="EMBL" id="KAG7153505.1"/>
    </source>
</evidence>
<feature type="compositionally biased region" description="Acidic residues" evidence="18">
    <location>
        <begin position="489"/>
        <end position="509"/>
    </location>
</feature>
<evidence type="ECO:0000256" key="7">
    <source>
        <dbReference type="ARBA" id="ARBA00022555"/>
    </source>
</evidence>
<evidence type="ECO:0000256" key="5">
    <source>
        <dbReference type="ARBA" id="ARBA00012464"/>
    </source>
</evidence>
<keyword evidence="7" id="KW-0820">tRNA-binding</keyword>
<feature type="region of interest" description="Disordered" evidence="18">
    <location>
        <begin position="394"/>
        <end position="509"/>
    </location>
</feature>
<evidence type="ECO:0000256" key="9">
    <source>
        <dbReference type="ARBA" id="ARBA00022884"/>
    </source>
</evidence>
<dbReference type="GO" id="GO:0001717">
    <property type="term" value="P:conversion of seryl-tRNAsec to selenocys-tRNAsec"/>
    <property type="evidence" value="ECO:0007669"/>
    <property type="project" value="InterPro"/>
</dbReference>
<evidence type="ECO:0000256" key="17">
    <source>
        <dbReference type="ARBA" id="ARBA00048808"/>
    </source>
</evidence>
<evidence type="ECO:0000256" key="14">
    <source>
        <dbReference type="ARBA" id="ARBA00030669"/>
    </source>
</evidence>
<name>A0A8J5JCY9_HOMAM</name>
<keyword evidence="10" id="KW-0663">Pyridoxal phosphate</keyword>
<dbReference type="EC" id="2.9.1.2" evidence="5"/>
<keyword evidence="20" id="KW-1185">Reference proteome</keyword>
<evidence type="ECO:0000256" key="13">
    <source>
        <dbReference type="ARBA" id="ARBA00026053"/>
    </source>
</evidence>
<dbReference type="NCBIfam" id="TIGR03531">
    <property type="entry name" value="selenium_SpcS"/>
    <property type="match status" value="1"/>
</dbReference>
<evidence type="ECO:0000256" key="16">
    <source>
        <dbReference type="ARBA" id="ARBA00032693"/>
    </source>
</evidence>
<dbReference type="AlphaFoldDB" id="A0A8J5JCY9"/>
<reference evidence="19" key="1">
    <citation type="journal article" date="2021" name="Sci. Adv.">
        <title>The American lobster genome reveals insights on longevity, neural, and immune adaptations.</title>
        <authorList>
            <person name="Polinski J.M."/>
            <person name="Zimin A.V."/>
            <person name="Clark K.F."/>
            <person name="Kohn A.B."/>
            <person name="Sadowski N."/>
            <person name="Timp W."/>
            <person name="Ptitsyn A."/>
            <person name="Khanna P."/>
            <person name="Romanova D.Y."/>
            <person name="Williams P."/>
            <person name="Greenwood S.J."/>
            <person name="Moroz L.L."/>
            <person name="Walt D.R."/>
            <person name="Bodnar A.G."/>
        </authorList>
    </citation>
    <scope>NUCLEOTIDE SEQUENCE</scope>
    <source>
        <strain evidence="19">GMGI-L3</strain>
    </source>
</reference>
<comment type="pathway">
    <text evidence="3">Aminoacyl-tRNA biosynthesis; selenocysteinyl-tRNA(Sec) biosynthesis; selenocysteinyl-tRNA(Sec) from L-seryl-tRNA(Sec) (archaeal/eukaryal route): step 2/2.</text>
</comment>
<dbReference type="Pfam" id="PF05889">
    <property type="entry name" value="SepSecS"/>
    <property type="match status" value="1"/>
</dbReference>
<dbReference type="PANTHER" id="PTHR12944">
    <property type="entry name" value="SOLUBLE LIVER ANTIGEN/LIVER PANCREAS ANTIGEN"/>
    <property type="match status" value="1"/>
</dbReference>
<dbReference type="GO" id="GO:0000049">
    <property type="term" value="F:tRNA binding"/>
    <property type="evidence" value="ECO:0007669"/>
    <property type="project" value="UniProtKB-KW"/>
</dbReference>
<comment type="caution">
    <text evidence="19">The sequence shown here is derived from an EMBL/GenBank/DDBJ whole genome shotgun (WGS) entry which is preliminary data.</text>
</comment>
<dbReference type="GO" id="GO:0098621">
    <property type="term" value="F:O-phosphoseryl-tRNA(Sec) selenium transferase activity"/>
    <property type="evidence" value="ECO:0007669"/>
    <property type="project" value="UniProtKB-EC"/>
</dbReference>
<accession>A0A8J5JCY9</accession>
<evidence type="ECO:0000256" key="1">
    <source>
        <dbReference type="ARBA" id="ARBA00001933"/>
    </source>
</evidence>
<gene>
    <name evidence="19" type="primary">SEPSECS-L</name>
    <name evidence="19" type="ORF">Hamer_G019570</name>
</gene>
<keyword evidence="11" id="KW-0648">Protein biosynthesis</keyword>
<dbReference type="SUPFAM" id="SSF53383">
    <property type="entry name" value="PLP-dependent transferases"/>
    <property type="match status" value="1"/>
</dbReference>
<comment type="cofactor">
    <cofactor evidence="1">
        <name>pyridoxal 5'-phosphate</name>
        <dbReference type="ChEBI" id="CHEBI:597326"/>
    </cofactor>
</comment>
<dbReference type="EMBL" id="JAHLQT010046868">
    <property type="protein sequence ID" value="KAG7153505.1"/>
    <property type="molecule type" value="Genomic_DNA"/>
</dbReference>
<protein>
    <recommendedName>
        <fullName evidence="6">O-phosphoseryl-tRNA(Sec) selenium transferase</fullName>
        <ecNumber evidence="5">2.9.1.2</ecNumber>
    </recommendedName>
    <alternativeName>
        <fullName evidence="14">Selenocysteine synthase</fullName>
    </alternativeName>
    <alternativeName>
        <fullName evidence="15">Selenocysteinyl-tRNA(Sec) synthase</fullName>
    </alternativeName>
    <alternativeName>
        <fullName evidence="16">Sep-tRNA:Sec-tRNA synthase</fullName>
    </alternativeName>
</protein>
<dbReference type="InterPro" id="IPR008829">
    <property type="entry name" value="SepSecS/SepCysS"/>
</dbReference>
<dbReference type="Gene3D" id="3.40.640.10">
    <property type="entry name" value="Type I PLP-dependent aspartate aminotransferase-like (Major domain)"/>
    <property type="match status" value="1"/>
</dbReference>
<dbReference type="InterPro" id="IPR015424">
    <property type="entry name" value="PyrdxlP-dep_Trfase"/>
</dbReference>
<keyword evidence="12" id="KW-0711">Selenium</keyword>
<keyword evidence="9" id="KW-0694">RNA-binding</keyword>
<dbReference type="PANTHER" id="PTHR12944:SF2">
    <property type="entry name" value="O-PHOSPHOSERYL-TRNA(SEC) SELENIUM TRANSFERASE"/>
    <property type="match status" value="1"/>
</dbReference>
<feature type="compositionally biased region" description="Basic and acidic residues" evidence="18">
    <location>
        <begin position="478"/>
        <end position="488"/>
    </location>
</feature>
<evidence type="ECO:0000256" key="15">
    <source>
        <dbReference type="ARBA" id="ARBA00032048"/>
    </source>
</evidence>
<sequence>MNETSMKLAERLVPSTYLKQAADSRVIREKLIRMLVEQLVSRRHYGLCHGIGRSGDIAEVQPKAAGSSLLNKLTNAMTLDIIRTLGVRKAAACLVVPLATGMSMVLCLLTLRQQRPSAKYVIWQRIDQKSCFKSIITAGLVPVVVENILEGDELRTNVAEIKRQIDVLGPDAVVAVMTTTSCFAPRGIDKLEQVAALCAEFKVPHLVNNAYGLQSYNLWRIDAFVQSTDKNFMVPVGGAIIVGFNAKFIEEVGQMYPGYKQLLRERKMLKEMLAEQMSSVAEKHGLRVLTTKNNPISIAMTVPSHGTSSLTELGSMMFLRGISGARVINTKAVKTIAGVKFTGWGSHCESYPHHYLTAAASIGMTNKDLKLFITRLDNCLKTFRAAESLPSPQTIGAAESLPSPQSVGAAESLPSPQTVGAAESLPSPQTVGAAESLPSPQTVGAAESVPSPQTVGAAESLPSPQTVGAAESLPSPPKVEDCGHRSEDTGDDMEVMSYDDDDDYDDNIM</sequence>
<comment type="similarity">
    <text evidence="4">Belongs to the SepSecS family.</text>
</comment>
<evidence type="ECO:0000256" key="2">
    <source>
        <dbReference type="ARBA" id="ARBA00002552"/>
    </source>
</evidence>
<dbReference type="GO" id="GO:0001514">
    <property type="term" value="P:selenocysteine incorporation"/>
    <property type="evidence" value="ECO:0007669"/>
    <property type="project" value="TreeGrafter"/>
</dbReference>
<comment type="subunit">
    <text evidence="13">Homotetramer formed by a catalytic dimer and a non-catalytic dimer serving as a binding platform that orients tRNASec for catalysis. Each tetramer binds the CCA ends of two tRNAs which point to the active sites of the catalytic dimer.</text>
</comment>